<keyword evidence="3" id="KW-1185">Reference proteome</keyword>
<reference evidence="2 3" key="1">
    <citation type="submission" date="2022-09" db="EMBL/GenBank/DDBJ databases">
        <authorList>
            <person name="Palmer J.M."/>
        </authorList>
    </citation>
    <scope>NUCLEOTIDE SEQUENCE [LARGE SCALE GENOMIC DNA]</scope>
    <source>
        <strain evidence="2 3">DSM 7382</strain>
    </source>
</reference>
<dbReference type="AlphaFoldDB" id="A0AAW0FTZ4"/>
<sequence>MTIPTLPSELCARIIQYARQVELLAICLTNKELNRIAERNLYSDIILRDAQTTLRFCHSLLAREGYRGLYTRRFWFWHEPRRGSRTPLLPEHFWIALQKALSCMTELEELTIVDPSLTNTWILNPGCVKFNLVSARLHLAWDANLVAFLNTQTRLQSLQVGAPLDEDEGPCALEPGKLSTLQVFEGALLVAAELYACPLTHLRLFVEEETVNILPIFIDSLLENNQHLRSLSVLHVHPRMAVPLLEGLTAKYSFATRLRYLGIICMPLEHRHRLYKYFMQLDHLQILEVEMSHWEPQPTHAVAQRTLASEFRTYCPSLQMVVFRISHHHTTWAYVRDEWTHEDGAPRSSQNDTLWRAA</sequence>
<proteinExistence type="predicted"/>
<evidence type="ECO:0000313" key="3">
    <source>
        <dbReference type="Proteomes" id="UP001385951"/>
    </source>
</evidence>
<accession>A0AAW0FTZ4</accession>
<evidence type="ECO:0000259" key="1">
    <source>
        <dbReference type="PROSITE" id="PS50181"/>
    </source>
</evidence>
<evidence type="ECO:0000313" key="2">
    <source>
        <dbReference type="EMBL" id="KAK7682325.1"/>
    </source>
</evidence>
<protein>
    <recommendedName>
        <fullName evidence="1">F-box domain-containing protein</fullName>
    </recommendedName>
</protein>
<name>A0AAW0FTZ4_9APHY</name>
<comment type="caution">
    <text evidence="2">The sequence shown here is derived from an EMBL/GenBank/DDBJ whole genome shotgun (WGS) entry which is preliminary data.</text>
</comment>
<dbReference type="SUPFAM" id="SSF52047">
    <property type="entry name" value="RNI-like"/>
    <property type="match status" value="1"/>
</dbReference>
<dbReference type="PROSITE" id="PS50181">
    <property type="entry name" value="FBOX"/>
    <property type="match status" value="1"/>
</dbReference>
<dbReference type="InterPro" id="IPR001810">
    <property type="entry name" value="F-box_dom"/>
</dbReference>
<gene>
    <name evidence="2" type="ORF">QCA50_014529</name>
</gene>
<organism evidence="2 3">
    <name type="scientific">Cerrena zonata</name>
    <dbReference type="NCBI Taxonomy" id="2478898"/>
    <lineage>
        <taxon>Eukaryota</taxon>
        <taxon>Fungi</taxon>
        <taxon>Dikarya</taxon>
        <taxon>Basidiomycota</taxon>
        <taxon>Agaricomycotina</taxon>
        <taxon>Agaricomycetes</taxon>
        <taxon>Polyporales</taxon>
        <taxon>Cerrenaceae</taxon>
        <taxon>Cerrena</taxon>
    </lineage>
</organism>
<dbReference type="Proteomes" id="UP001385951">
    <property type="component" value="Unassembled WGS sequence"/>
</dbReference>
<dbReference type="EMBL" id="JASBNA010000036">
    <property type="protein sequence ID" value="KAK7682325.1"/>
    <property type="molecule type" value="Genomic_DNA"/>
</dbReference>
<feature type="domain" description="F-box" evidence="1">
    <location>
        <begin position="1"/>
        <end position="45"/>
    </location>
</feature>